<dbReference type="Proteomes" id="UP001497535">
    <property type="component" value="Unassembled WGS sequence"/>
</dbReference>
<organism evidence="1 2">
    <name type="scientific">Meloidogyne enterolobii</name>
    <name type="common">Root-knot nematode worm</name>
    <name type="synonym">Meloidogyne mayaguensis</name>
    <dbReference type="NCBI Taxonomy" id="390850"/>
    <lineage>
        <taxon>Eukaryota</taxon>
        <taxon>Metazoa</taxon>
        <taxon>Ecdysozoa</taxon>
        <taxon>Nematoda</taxon>
        <taxon>Chromadorea</taxon>
        <taxon>Rhabditida</taxon>
        <taxon>Tylenchina</taxon>
        <taxon>Tylenchomorpha</taxon>
        <taxon>Tylenchoidea</taxon>
        <taxon>Meloidogynidae</taxon>
        <taxon>Meloidogyninae</taxon>
        <taxon>Meloidogyne</taxon>
    </lineage>
</organism>
<comment type="caution">
    <text evidence="1">The sequence shown here is derived from an EMBL/GenBank/DDBJ whole genome shotgun (WGS) entry which is preliminary data.</text>
</comment>
<proteinExistence type="predicted"/>
<gene>
    <name evidence="1" type="ORF">MENTE1834_LOCUS46822</name>
</gene>
<reference evidence="1" key="1">
    <citation type="submission" date="2023-11" db="EMBL/GenBank/DDBJ databases">
        <authorList>
            <person name="Poullet M."/>
        </authorList>
    </citation>
    <scope>NUCLEOTIDE SEQUENCE</scope>
    <source>
        <strain evidence="1">E1834</strain>
    </source>
</reference>
<protein>
    <submittedName>
        <fullName evidence="1">Uncharacterized protein</fullName>
    </submittedName>
</protein>
<accession>A0ACB1B3P6</accession>
<dbReference type="EMBL" id="CAVMJV010000176">
    <property type="protein sequence ID" value="CAK5120793.1"/>
    <property type="molecule type" value="Genomic_DNA"/>
</dbReference>
<evidence type="ECO:0000313" key="2">
    <source>
        <dbReference type="Proteomes" id="UP001497535"/>
    </source>
</evidence>
<sequence length="68" mass="7423">MVALVQWNWSALHGQWSRWCLVVVGAVLFFKIFGRREGFPFKKCGGGSATAAGGLLLLFMMVQCADAS</sequence>
<name>A0ACB1B3P6_MELEN</name>
<keyword evidence="2" id="KW-1185">Reference proteome</keyword>
<evidence type="ECO:0000313" key="1">
    <source>
        <dbReference type="EMBL" id="CAK5120793.1"/>
    </source>
</evidence>